<dbReference type="InterPro" id="IPR057678">
    <property type="entry name" value="DUF7918"/>
</dbReference>
<dbReference type="OrthoDB" id="3364132at2759"/>
<dbReference type="AlphaFoldDB" id="A0A6A5ZGI8"/>
<sequence>MAILPGLESHFKVEIVSNGSPLEEYDDPRQGELQPGRLTKYIEAQSGATFFIQYSFLEEFPKTHHLAVQTRIDGKLVDSYMCIKARLHDPKPEVVDAAYSRIDGRDVRQGFYFSELMIADADGRAPNQENVKALSKVGEIEITFSFIKETEATEDTVLDQKHDIKMIGEVKEQDLKGKTLSHQASLGEPEVVDPQHVSDVKLLDRSPFGTFKFLYRSLARLQEEHVVPGPPPPTPPPTPLEERDIDTLTQDEMRELLKRQAERSAEAMRIKRERAEEEDEAEVVAKRQRVMDLQDEDGRIVIDD</sequence>
<evidence type="ECO:0000256" key="1">
    <source>
        <dbReference type="SAM" id="Coils"/>
    </source>
</evidence>
<protein>
    <recommendedName>
        <fullName evidence="2">DUF7918 domain-containing protein</fullName>
    </recommendedName>
</protein>
<evidence type="ECO:0000259" key="2">
    <source>
        <dbReference type="Pfam" id="PF25534"/>
    </source>
</evidence>
<dbReference type="PANTHER" id="PTHR36223">
    <property type="entry name" value="BETA-LACTAMASE-TYPE TRANSPEPTIDASE FOLD DOMAIN CONTAINING PROTEIN"/>
    <property type="match status" value="1"/>
</dbReference>
<accession>A0A6A5ZGI8</accession>
<reference evidence="3" key="1">
    <citation type="journal article" date="2020" name="Stud. Mycol.">
        <title>101 Dothideomycetes genomes: a test case for predicting lifestyles and emergence of pathogens.</title>
        <authorList>
            <person name="Haridas S."/>
            <person name="Albert R."/>
            <person name="Binder M."/>
            <person name="Bloem J."/>
            <person name="Labutti K."/>
            <person name="Salamov A."/>
            <person name="Andreopoulos B."/>
            <person name="Baker S."/>
            <person name="Barry K."/>
            <person name="Bills G."/>
            <person name="Bluhm B."/>
            <person name="Cannon C."/>
            <person name="Castanera R."/>
            <person name="Culley D."/>
            <person name="Daum C."/>
            <person name="Ezra D."/>
            <person name="Gonzalez J."/>
            <person name="Henrissat B."/>
            <person name="Kuo A."/>
            <person name="Liang C."/>
            <person name="Lipzen A."/>
            <person name="Lutzoni F."/>
            <person name="Magnuson J."/>
            <person name="Mondo S."/>
            <person name="Nolan M."/>
            <person name="Ohm R."/>
            <person name="Pangilinan J."/>
            <person name="Park H.-J."/>
            <person name="Ramirez L."/>
            <person name="Alfaro M."/>
            <person name="Sun H."/>
            <person name="Tritt A."/>
            <person name="Yoshinaga Y."/>
            <person name="Zwiers L.-H."/>
            <person name="Turgeon B."/>
            <person name="Goodwin S."/>
            <person name="Spatafora J."/>
            <person name="Crous P."/>
            <person name="Grigoriev I."/>
        </authorList>
    </citation>
    <scope>NUCLEOTIDE SEQUENCE</scope>
    <source>
        <strain evidence="3">CBS 627.86</strain>
    </source>
</reference>
<keyword evidence="4" id="KW-1185">Reference proteome</keyword>
<dbReference type="EMBL" id="ML977318">
    <property type="protein sequence ID" value="KAF2117501.1"/>
    <property type="molecule type" value="Genomic_DNA"/>
</dbReference>
<gene>
    <name evidence="3" type="ORF">BDV96DRAFT_570317</name>
</gene>
<evidence type="ECO:0000313" key="3">
    <source>
        <dbReference type="EMBL" id="KAF2117501.1"/>
    </source>
</evidence>
<feature type="domain" description="DUF7918" evidence="2">
    <location>
        <begin position="11"/>
        <end position="228"/>
    </location>
</feature>
<name>A0A6A5ZGI8_9PLEO</name>
<dbReference type="Proteomes" id="UP000799770">
    <property type="component" value="Unassembled WGS sequence"/>
</dbReference>
<evidence type="ECO:0000313" key="4">
    <source>
        <dbReference type="Proteomes" id="UP000799770"/>
    </source>
</evidence>
<keyword evidence="1" id="KW-0175">Coiled coil</keyword>
<organism evidence="3 4">
    <name type="scientific">Lophiotrema nucula</name>
    <dbReference type="NCBI Taxonomy" id="690887"/>
    <lineage>
        <taxon>Eukaryota</taxon>
        <taxon>Fungi</taxon>
        <taxon>Dikarya</taxon>
        <taxon>Ascomycota</taxon>
        <taxon>Pezizomycotina</taxon>
        <taxon>Dothideomycetes</taxon>
        <taxon>Pleosporomycetidae</taxon>
        <taxon>Pleosporales</taxon>
        <taxon>Lophiotremataceae</taxon>
        <taxon>Lophiotrema</taxon>
    </lineage>
</organism>
<proteinExistence type="predicted"/>
<feature type="coiled-coil region" evidence="1">
    <location>
        <begin position="258"/>
        <end position="296"/>
    </location>
</feature>
<dbReference type="PANTHER" id="PTHR36223:SF1">
    <property type="entry name" value="TRANSCRIPTION ELONGATION FACTOR EAF N-TERMINAL DOMAIN-CONTAINING PROTEIN"/>
    <property type="match status" value="1"/>
</dbReference>
<dbReference type="Pfam" id="PF25534">
    <property type="entry name" value="DUF7918"/>
    <property type="match status" value="1"/>
</dbReference>